<comment type="caution">
    <text evidence="1">The sequence shown here is derived from an EMBL/GenBank/DDBJ whole genome shotgun (WGS) entry which is preliminary data.</text>
</comment>
<dbReference type="Proteomes" id="UP000814128">
    <property type="component" value="Unassembled WGS sequence"/>
</dbReference>
<evidence type="ECO:0000313" key="1">
    <source>
        <dbReference type="EMBL" id="KAI0029716.1"/>
    </source>
</evidence>
<evidence type="ECO:0000313" key="2">
    <source>
        <dbReference type="Proteomes" id="UP000814128"/>
    </source>
</evidence>
<reference evidence="1" key="2">
    <citation type="journal article" date="2022" name="New Phytol.">
        <title>Evolutionary transition to the ectomycorrhizal habit in the genomes of a hyperdiverse lineage of mushroom-forming fungi.</title>
        <authorList>
            <person name="Looney B."/>
            <person name="Miyauchi S."/>
            <person name="Morin E."/>
            <person name="Drula E."/>
            <person name="Courty P.E."/>
            <person name="Kohler A."/>
            <person name="Kuo A."/>
            <person name="LaButti K."/>
            <person name="Pangilinan J."/>
            <person name="Lipzen A."/>
            <person name="Riley R."/>
            <person name="Andreopoulos W."/>
            <person name="He G."/>
            <person name="Johnson J."/>
            <person name="Nolan M."/>
            <person name="Tritt A."/>
            <person name="Barry K.W."/>
            <person name="Grigoriev I.V."/>
            <person name="Nagy L.G."/>
            <person name="Hibbett D."/>
            <person name="Henrissat B."/>
            <person name="Matheny P.B."/>
            <person name="Labbe J."/>
            <person name="Martin F.M."/>
        </authorList>
    </citation>
    <scope>NUCLEOTIDE SEQUENCE</scope>
    <source>
        <strain evidence="1">EC-137</strain>
    </source>
</reference>
<reference evidence="1" key="1">
    <citation type="submission" date="2021-02" db="EMBL/GenBank/DDBJ databases">
        <authorList>
            <consortium name="DOE Joint Genome Institute"/>
            <person name="Ahrendt S."/>
            <person name="Looney B.P."/>
            <person name="Miyauchi S."/>
            <person name="Morin E."/>
            <person name="Drula E."/>
            <person name="Courty P.E."/>
            <person name="Chicoki N."/>
            <person name="Fauchery L."/>
            <person name="Kohler A."/>
            <person name="Kuo A."/>
            <person name="Labutti K."/>
            <person name="Pangilinan J."/>
            <person name="Lipzen A."/>
            <person name="Riley R."/>
            <person name="Andreopoulos W."/>
            <person name="He G."/>
            <person name="Johnson J."/>
            <person name="Barry K.W."/>
            <person name="Grigoriev I.V."/>
            <person name="Nagy L."/>
            <person name="Hibbett D."/>
            <person name="Henrissat B."/>
            <person name="Matheny P.B."/>
            <person name="Labbe J."/>
            <person name="Martin F."/>
        </authorList>
    </citation>
    <scope>NUCLEOTIDE SEQUENCE</scope>
    <source>
        <strain evidence="1">EC-137</strain>
    </source>
</reference>
<gene>
    <name evidence="1" type="ORF">K488DRAFT_72766</name>
</gene>
<name>A0ACB8QDP2_9AGAM</name>
<keyword evidence="2" id="KW-1185">Reference proteome</keyword>
<accession>A0ACB8QDP2</accession>
<protein>
    <submittedName>
        <fullName evidence="1">Uncharacterized protein</fullName>
    </submittedName>
</protein>
<dbReference type="EMBL" id="MU273660">
    <property type="protein sequence ID" value="KAI0029716.1"/>
    <property type="molecule type" value="Genomic_DNA"/>
</dbReference>
<sequence length="396" mass="42574">MPGTQVNGHATAPQLASMTPAASSTSSHGASATIATDSGLRAQPHASTRTSATATGTAPATTTTDPSANSDKAPALDQPQVPPAASPMNVDGEEKQRTTAQILQSQIDALADFASRVRALRQAPAALLRAGGAGVSFDVASAAKTGFGELKKARERLLHEDVQSALRAAAGSERKDRTDIRGGLRREVRKRRRSPTPESPKPYIPPKARAVFPTPHPPPTPLSAARLPDFMRSFNARQRAQGRRAALHVCLADPRAPREVVPPVLVRFAIPDVLKAFITLDVPLDEDDELPLRDRPLLVENIAVFGSREKVFPSAHDHDRATDPILSMPGTFPRHAQQDMLATYQDVFTVKCAGCERVLSPEGYLPAIARVWHEDDAADGQGRWEARHVSCTASRR</sequence>
<organism evidence="1 2">
    <name type="scientific">Vararia minispora EC-137</name>
    <dbReference type="NCBI Taxonomy" id="1314806"/>
    <lineage>
        <taxon>Eukaryota</taxon>
        <taxon>Fungi</taxon>
        <taxon>Dikarya</taxon>
        <taxon>Basidiomycota</taxon>
        <taxon>Agaricomycotina</taxon>
        <taxon>Agaricomycetes</taxon>
        <taxon>Russulales</taxon>
        <taxon>Lachnocladiaceae</taxon>
        <taxon>Vararia</taxon>
    </lineage>
</organism>
<proteinExistence type="predicted"/>